<organism evidence="1 2">
    <name type="scientific">Hippocampus comes</name>
    <name type="common">Tiger tail seahorse</name>
    <dbReference type="NCBI Taxonomy" id="109280"/>
    <lineage>
        <taxon>Eukaryota</taxon>
        <taxon>Metazoa</taxon>
        <taxon>Chordata</taxon>
        <taxon>Craniata</taxon>
        <taxon>Vertebrata</taxon>
        <taxon>Euteleostomi</taxon>
        <taxon>Actinopterygii</taxon>
        <taxon>Neopterygii</taxon>
        <taxon>Teleostei</taxon>
        <taxon>Neoteleostei</taxon>
        <taxon>Acanthomorphata</taxon>
        <taxon>Syngnathiaria</taxon>
        <taxon>Syngnathiformes</taxon>
        <taxon>Syngnathoidei</taxon>
        <taxon>Syngnathidae</taxon>
        <taxon>Hippocampus</taxon>
    </lineage>
</organism>
<accession>A0A3Q2YAR5</accession>
<dbReference type="GO" id="GO:0003676">
    <property type="term" value="F:nucleic acid binding"/>
    <property type="evidence" value="ECO:0007669"/>
    <property type="project" value="InterPro"/>
</dbReference>
<dbReference type="Proteomes" id="UP000264820">
    <property type="component" value="Unplaced"/>
</dbReference>
<reference evidence="1" key="1">
    <citation type="submission" date="2025-08" db="UniProtKB">
        <authorList>
            <consortium name="Ensembl"/>
        </authorList>
    </citation>
    <scope>IDENTIFICATION</scope>
</reference>
<dbReference type="AlphaFoldDB" id="A0A3Q2YAR5"/>
<dbReference type="Gene3D" id="3.30.420.10">
    <property type="entry name" value="Ribonuclease H-like superfamily/Ribonuclease H"/>
    <property type="match status" value="2"/>
</dbReference>
<reference evidence="1" key="2">
    <citation type="submission" date="2025-09" db="UniProtKB">
        <authorList>
            <consortium name="Ensembl"/>
        </authorList>
    </citation>
    <scope>IDENTIFICATION</scope>
</reference>
<dbReference type="STRING" id="109280.ENSHCOP00000014278"/>
<evidence type="ECO:0000313" key="2">
    <source>
        <dbReference type="Proteomes" id="UP000264820"/>
    </source>
</evidence>
<sequence length="227" mass="26904">FRSVISRLQQCTSRRPLATSNKDDHYIVNNAPRNWMMNATQLKAHLREVRGTQVSRQTIRNRLHQVPDHTTRHRHHRLAWAREHFRWTRDQWASVLFSDEIRFTLSGNYGRQQCLRRQGERYAPAPVLTRQAFGGWRCFSLGMSTRYRIIRESLLETGVAQMEWLALSPDLSPLENLWDQLSRRVEARNTPPTSRDAIPQQTISRFVNSMRRRRQAVIDAQRHMTSY</sequence>
<protein>
    <recommendedName>
        <fullName evidence="3">Transposase Tc1-like domain-containing protein</fullName>
    </recommendedName>
</protein>
<dbReference type="InterPro" id="IPR036397">
    <property type="entry name" value="RNaseH_sf"/>
</dbReference>
<proteinExistence type="predicted"/>
<dbReference type="OMA" id="MSTRYRI"/>
<dbReference type="GeneTree" id="ENSGT00940000177118"/>
<dbReference type="Ensembl" id="ENSHCOT00000021838.1">
    <property type="protein sequence ID" value="ENSHCOP00000014278.1"/>
    <property type="gene ID" value="ENSHCOG00000017602.1"/>
</dbReference>
<name>A0A3Q2YAR5_HIPCM</name>
<evidence type="ECO:0008006" key="3">
    <source>
        <dbReference type="Google" id="ProtNLM"/>
    </source>
</evidence>
<keyword evidence="2" id="KW-1185">Reference proteome</keyword>
<evidence type="ECO:0000313" key="1">
    <source>
        <dbReference type="Ensembl" id="ENSHCOP00000014278.1"/>
    </source>
</evidence>